<feature type="compositionally biased region" description="Acidic residues" evidence="1">
    <location>
        <begin position="161"/>
        <end position="180"/>
    </location>
</feature>
<evidence type="ECO:0000313" key="3">
    <source>
        <dbReference type="Proteomes" id="UP000678499"/>
    </source>
</evidence>
<dbReference type="AlphaFoldDB" id="A0A7R9GHI6"/>
<organism evidence="2">
    <name type="scientific">Notodromas monacha</name>
    <dbReference type="NCBI Taxonomy" id="399045"/>
    <lineage>
        <taxon>Eukaryota</taxon>
        <taxon>Metazoa</taxon>
        <taxon>Ecdysozoa</taxon>
        <taxon>Arthropoda</taxon>
        <taxon>Crustacea</taxon>
        <taxon>Oligostraca</taxon>
        <taxon>Ostracoda</taxon>
        <taxon>Podocopa</taxon>
        <taxon>Podocopida</taxon>
        <taxon>Cypridocopina</taxon>
        <taxon>Cypridoidea</taxon>
        <taxon>Cyprididae</taxon>
        <taxon>Notodromas</taxon>
    </lineage>
</organism>
<dbReference type="EMBL" id="OA886354">
    <property type="protein sequence ID" value="CAD7282790.1"/>
    <property type="molecule type" value="Genomic_DNA"/>
</dbReference>
<feature type="compositionally biased region" description="Acidic residues" evidence="1">
    <location>
        <begin position="192"/>
        <end position="205"/>
    </location>
</feature>
<accession>A0A7R9GHI6</accession>
<name>A0A7R9GHI6_9CRUS</name>
<feature type="region of interest" description="Disordered" evidence="1">
    <location>
        <begin position="58"/>
        <end position="86"/>
    </location>
</feature>
<protein>
    <submittedName>
        <fullName evidence="2">Uncharacterized protein</fullName>
    </submittedName>
</protein>
<dbReference type="EMBL" id="CAJPEX010004317">
    <property type="protein sequence ID" value="CAG0922942.1"/>
    <property type="molecule type" value="Genomic_DNA"/>
</dbReference>
<sequence>MSAWHERRETPMRHHRRPEPGYFSATPSPTTCNPVLMDLTTSFSASLSSLAWLTSSSAGSPSSSSTCEGSLDSSGPGGAGFRAGGMSLSLMGPPRVRRNPFFRPAGAARAAAEDILRNPPEVRPKTNLTKYKALPAIGTLHNENVVVPEAVDVLKQNGGGGDDDEDDEELSREGSPEMDEFMPFPDDVNNFGDDEDDGEEEELQDEALFMVHDSNLVPDIESQPRPPLVRRRTFEIIEPVDDELDRPVISDDDDENKGDSRDETQCDFDGVHDH</sequence>
<feature type="compositionally biased region" description="Acidic residues" evidence="1">
    <location>
        <begin position="238"/>
        <end position="256"/>
    </location>
</feature>
<evidence type="ECO:0000313" key="2">
    <source>
        <dbReference type="EMBL" id="CAD7282790.1"/>
    </source>
</evidence>
<feature type="region of interest" description="Disordered" evidence="1">
    <location>
        <begin position="154"/>
        <end position="274"/>
    </location>
</feature>
<feature type="compositionally biased region" description="Basic and acidic residues" evidence="1">
    <location>
        <begin position="257"/>
        <end position="274"/>
    </location>
</feature>
<feature type="compositionally biased region" description="Basic and acidic residues" evidence="1">
    <location>
        <begin position="1"/>
        <end position="12"/>
    </location>
</feature>
<evidence type="ECO:0000256" key="1">
    <source>
        <dbReference type="SAM" id="MobiDB-lite"/>
    </source>
</evidence>
<dbReference type="Proteomes" id="UP000678499">
    <property type="component" value="Unassembled WGS sequence"/>
</dbReference>
<keyword evidence="3" id="KW-1185">Reference proteome</keyword>
<gene>
    <name evidence="2" type="ORF">NMOB1V02_LOCUS10411</name>
</gene>
<feature type="region of interest" description="Disordered" evidence="1">
    <location>
        <begin position="1"/>
        <end position="30"/>
    </location>
</feature>
<reference evidence="2" key="1">
    <citation type="submission" date="2020-11" db="EMBL/GenBank/DDBJ databases">
        <authorList>
            <person name="Tran Van P."/>
        </authorList>
    </citation>
    <scope>NUCLEOTIDE SEQUENCE</scope>
</reference>
<proteinExistence type="predicted"/>